<reference evidence="1" key="3">
    <citation type="journal article" date="2018" name="Nature">
        <title>A major lineage of non-tailed dsDNA viruses as unrecognized killers of marine bacteria.</title>
        <authorList>
            <person name="Kauffman K.M."/>
            <person name="Hussain F.A."/>
            <person name="Yang J."/>
            <person name="Arevalo P."/>
            <person name="Brown J.M."/>
            <person name="Chang W.K."/>
            <person name="VanInsberghe D."/>
            <person name="Elsherbini J."/>
            <person name="Sharma R.S."/>
            <person name="Cutler M.B."/>
            <person name="Kelly L."/>
            <person name="Polz M.F."/>
        </authorList>
    </citation>
    <scope>NUCLEOTIDE SEQUENCE</scope>
    <source>
        <strain evidence="1">10N.222.48.A2</strain>
    </source>
</reference>
<evidence type="ECO:0000313" key="1">
    <source>
        <dbReference type="EMBL" id="PMP12417.1"/>
    </source>
</evidence>
<evidence type="ECO:0000313" key="4">
    <source>
        <dbReference type="Proteomes" id="UP000308018"/>
    </source>
</evidence>
<name>A0A2N7NFG1_9VIBR</name>
<proteinExistence type="predicted"/>
<reference evidence="2 4" key="4">
    <citation type="submission" date="2019-04" db="EMBL/GenBank/DDBJ databases">
        <title>A reverse ecology approach based on a biological definition of microbial populations.</title>
        <authorList>
            <person name="Arevalo P."/>
            <person name="Vaninsberghe D."/>
            <person name="Elsherbini J."/>
            <person name="Gore J."/>
            <person name="Polz M."/>
        </authorList>
    </citation>
    <scope>NUCLEOTIDE SEQUENCE [LARGE SCALE GENOMIC DNA]</scope>
    <source>
        <strain evidence="2 4">10N.222.45.A8</strain>
    </source>
</reference>
<protein>
    <submittedName>
        <fullName evidence="1">Uncharacterized protein</fullName>
    </submittedName>
</protein>
<evidence type="ECO:0000313" key="3">
    <source>
        <dbReference type="Proteomes" id="UP000235579"/>
    </source>
</evidence>
<dbReference type="EMBL" id="MDBP01000054">
    <property type="protein sequence ID" value="PMP12417.1"/>
    <property type="molecule type" value="Genomic_DNA"/>
</dbReference>
<evidence type="ECO:0000313" key="2">
    <source>
        <dbReference type="EMBL" id="TKG34060.1"/>
    </source>
</evidence>
<comment type="caution">
    <text evidence="1">The sequence shown here is derived from an EMBL/GenBank/DDBJ whole genome shotgun (WGS) entry which is preliminary data.</text>
</comment>
<gene>
    <name evidence="1" type="ORF">BCS92_18945</name>
    <name evidence="2" type="ORF">FC057_09895</name>
</gene>
<organism evidence="1 3">
    <name type="scientific">Vibrio tasmaniensis</name>
    <dbReference type="NCBI Taxonomy" id="212663"/>
    <lineage>
        <taxon>Bacteria</taxon>
        <taxon>Pseudomonadati</taxon>
        <taxon>Pseudomonadota</taxon>
        <taxon>Gammaproteobacteria</taxon>
        <taxon>Vibrionales</taxon>
        <taxon>Vibrionaceae</taxon>
        <taxon>Vibrio</taxon>
    </lineage>
</organism>
<reference evidence="1" key="2">
    <citation type="submission" date="2016-07" db="EMBL/GenBank/DDBJ databases">
        <authorList>
            <person name="Wan K."/>
            <person name="Booth B."/>
            <person name="Spirohn K."/>
            <person name="Hao T."/>
            <person name="Hu Y."/>
            <person name="Calderwood M."/>
            <person name="Hill D."/>
            <person name="Mohr S."/>
            <person name="Vidal M."/>
            <person name="Celniker S."/>
            <person name="Perrimon N."/>
        </authorList>
    </citation>
    <scope>NUCLEOTIDE SEQUENCE</scope>
    <source>
        <strain evidence="1">10N.222.48.A2</strain>
    </source>
</reference>
<sequence>MCGQVDVEVGHISADKIYDTDDVYDALASEFPETDIAIPPKENLYADDAHNPKRVSNLVVYSALSPTRRQKTKQYGKRNVSDNAM</sequence>
<dbReference type="Proteomes" id="UP000308018">
    <property type="component" value="Unassembled WGS sequence"/>
</dbReference>
<accession>A0A2N7NFG1</accession>
<reference evidence="3" key="1">
    <citation type="submission" date="2016-07" db="EMBL/GenBank/DDBJ databases">
        <title>Nontailed viruses are major unrecognized killers of bacteria in the ocean.</title>
        <authorList>
            <person name="Kauffman K."/>
            <person name="Hussain F."/>
            <person name="Yang J."/>
            <person name="Arevalo P."/>
            <person name="Brown J."/>
            <person name="Cutler M."/>
            <person name="Kelly L."/>
            <person name="Polz M.F."/>
        </authorList>
    </citation>
    <scope>NUCLEOTIDE SEQUENCE [LARGE SCALE GENOMIC DNA]</scope>
    <source>
        <strain evidence="3">10N.222.48.A2</strain>
    </source>
</reference>
<dbReference type="EMBL" id="SYVV01000013">
    <property type="protein sequence ID" value="TKG34060.1"/>
    <property type="molecule type" value="Genomic_DNA"/>
</dbReference>
<dbReference type="AlphaFoldDB" id="A0A2N7NFG1"/>
<dbReference type="Proteomes" id="UP000235579">
    <property type="component" value="Unassembled WGS sequence"/>
</dbReference>